<reference evidence="5" key="1">
    <citation type="submission" date="2018-05" db="EMBL/GenBank/DDBJ databases">
        <authorList>
            <person name="Lanie J.A."/>
            <person name="Ng W.-L."/>
            <person name="Kazmierczak K.M."/>
            <person name="Andrzejewski T.M."/>
            <person name="Davidsen T.M."/>
            <person name="Wayne K.J."/>
            <person name="Tettelin H."/>
            <person name="Glass J.I."/>
            <person name="Rusch D."/>
            <person name="Podicherti R."/>
            <person name="Tsui H.-C.T."/>
            <person name="Winkler M.E."/>
        </authorList>
    </citation>
    <scope>NUCLEOTIDE SEQUENCE</scope>
</reference>
<dbReference type="InterPro" id="IPR029058">
    <property type="entry name" value="AB_hydrolase_fold"/>
</dbReference>
<dbReference type="InterPro" id="IPR054579">
    <property type="entry name" value="GCE-like_dom"/>
</dbReference>
<keyword evidence="2" id="KW-0732">Signal</keyword>
<dbReference type="GO" id="GO:0052689">
    <property type="term" value="F:carboxylic ester hydrolase activity"/>
    <property type="evidence" value="ECO:0007669"/>
    <property type="project" value="UniProtKB-KW"/>
</dbReference>
<protein>
    <recommendedName>
        <fullName evidence="4">4-O-methyl-glucuronoyl methylesterase-like domain-containing protein</fullName>
    </recommendedName>
</protein>
<name>A0A383EU15_9ZZZZ</name>
<feature type="non-terminal residue" evidence="5">
    <location>
        <position position="1"/>
    </location>
</feature>
<evidence type="ECO:0000256" key="2">
    <source>
        <dbReference type="ARBA" id="ARBA00022729"/>
    </source>
</evidence>
<evidence type="ECO:0000256" key="3">
    <source>
        <dbReference type="ARBA" id="ARBA00022801"/>
    </source>
</evidence>
<dbReference type="SUPFAM" id="SSF53474">
    <property type="entry name" value="alpha/beta-Hydrolases"/>
    <property type="match status" value="1"/>
</dbReference>
<evidence type="ECO:0000313" key="5">
    <source>
        <dbReference type="EMBL" id="SVE60139.1"/>
    </source>
</evidence>
<sequence>ADNYRETGLYRLFPDAEFGVLSTWAWGFHRCVDALEQIDQARADQIAITGHSRGGKTVLLAGATDERIAIVNPNDSGIGGAGLNHWKSAGSEEVDSFFGSRNIFWFGKAFADLRHRDAELPYDQHFLHALVAPRKLLLTEAYEDPGANPPGTYLAAQAARPVFDLLGATDGIGWAIREGGHSHHPSDYEALLDFVDVHFHGKQIRRDFQRPLFPQLSEILKRT</sequence>
<evidence type="ECO:0000259" key="4">
    <source>
        <dbReference type="Pfam" id="PF22244"/>
    </source>
</evidence>
<dbReference type="Gene3D" id="3.40.50.1820">
    <property type="entry name" value="alpha/beta hydrolase"/>
    <property type="match status" value="1"/>
</dbReference>
<proteinExistence type="predicted"/>
<organism evidence="5">
    <name type="scientific">marine metagenome</name>
    <dbReference type="NCBI Taxonomy" id="408172"/>
    <lineage>
        <taxon>unclassified sequences</taxon>
        <taxon>metagenomes</taxon>
        <taxon>ecological metagenomes</taxon>
    </lineage>
</organism>
<dbReference type="EMBL" id="UINC01228713">
    <property type="protein sequence ID" value="SVE60139.1"/>
    <property type="molecule type" value="Genomic_DNA"/>
</dbReference>
<keyword evidence="3" id="KW-0378">Hydrolase</keyword>
<evidence type="ECO:0000256" key="1">
    <source>
        <dbReference type="ARBA" id="ARBA00022487"/>
    </source>
</evidence>
<keyword evidence="1" id="KW-0719">Serine esterase</keyword>
<gene>
    <name evidence="5" type="ORF">METZ01_LOCUS512993</name>
</gene>
<accession>A0A383EU15</accession>
<dbReference type="AlphaFoldDB" id="A0A383EU15"/>
<dbReference type="Pfam" id="PF22244">
    <property type="entry name" value="GCE_fung"/>
    <property type="match status" value="1"/>
</dbReference>
<feature type="domain" description="4-O-methyl-glucuronoyl methylesterase-like" evidence="4">
    <location>
        <begin position="7"/>
        <end position="167"/>
    </location>
</feature>